<comment type="caution">
    <text evidence="2">The sequence shown here is derived from an EMBL/GenBank/DDBJ whole genome shotgun (WGS) entry which is preliminary data.</text>
</comment>
<organism evidence="2 3">
    <name type="scientific">Roseivirga spongicola</name>
    <dbReference type="NCBI Taxonomy" id="333140"/>
    <lineage>
        <taxon>Bacteria</taxon>
        <taxon>Pseudomonadati</taxon>
        <taxon>Bacteroidota</taxon>
        <taxon>Cytophagia</taxon>
        <taxon>Cytophagales</taxon>
        <taxon>Roseivirgaceae</taxon>
        <taxon>Roseivirga</taxon>
    </lineage>
</organism>
<evidence type="ECO:0000313" key="3">
    <source>
        <dbReference type="Proteomes" id="UP000075606"/>
    </source>
</evidence>
<sequence length="159" mass="17871">MLKNKSKIIILFISILVIACSKNSNPKLEEVNSIIKSGNLNHEFYLETAILIIPNAGCEGCITNSENFVMTNIDRTNQLDIIFTAVSSIKGLKLKLGRDLVERENVFVDTDNIFYSSTLASIYPSIVYLKDKKAVQIEEVSPYNEQALDTLAIRLKDLR</sequence>
<keyword evidence="3" id="KW-1185">Reference proteome</keyword>
<dbReference type="PROSITE" id="PS51257">
    <property type="entry name" value="PROKAR_LIPOPROTEIN"/>
    <property type="match status" value="1"/>
</dbReference>
<accession>A0A150XA85</accession>
<dbReference type="AlphaFoldDB" id="A0A150XA85"/>
<reference evidence="2 3" key="1">
    <citation type="submission" date="2016-01" db="EMBL/GenBank/DDBJ databases">
        <title>Genome sequencing of Roseivirga spongicola UST030701-084.</title>
        <authorList>
            <person name="Selvaratnam C."/>
            <person name="Thevarajoo S."/>
            <person name="Goh K.M."/>
            <person name="Ee R."/>
            <person name="Chan K.-G."/>
            <person name="Chong C.S."/>
        </authorList>
    </citation>
    <scope>NUCLEOTIDE SEQUENCE [LARGE SCALE GENOMIC DNA]</scope>
    <source>
        <strain evidence="2 3">UST030701-084</strain>
    </source>
</reference>
<name>A0A150XA85_9BACT</name>
<feature type="signal peptide" evidence="1">
    <location>
        <begin position="1"/>
        <end position="19"/>
    </location>
</feature>
<dbReference type="OrthoDB" id="826030at2"/>
<gene>
    <name evidence="2" type="ORF">AWW68_07030</name>
</gene>
<evidence type="ECO:0000256" key="1">
    <source>
        <dbReference type="SAM" id="SignalP"/>
    </source>
</evidence>
<dbReference type="EMBL" id="LRPC01000012">
    <property type="protein sequence ID" value="KYG75584.1"/>
    <property type="molecule type" value="Genomic_DNA"/>
</dbReference>
<proteinExistence type="predicted"/>
<evidence type="ECO:0000313" key="2">
    <source>
        <dbReference type="EMBL" id="KYG75584.1"/>
    </source>
</evidence>
<dbReference type="STRING" id="333140.AWW68_07030"/>
<keyword evidence="1" id="KW-0732">Signal</keyword>
<dbReference type="Proteomes" id="UP000075606">
    <property type="component" value="Unassembled WGS sequence"/>
</dbReference>
<feature type="chain" id="PRO_5007574358" evidence="1">
    <location>
        <begin position="20"/>
        <end position="159"/>
    </location>
</feature>
<protein>
    <submittedName>
        <fullName evidence="2">Uncharacterized protein</fullName>
    </submittedName>
</protein>
<dbReference type="RefSeq" id="WP_068219095.1">
    <property type="nucleotide sequence ID" value="NZ_CP139724.1"/>
</dbReference>